<evidence type="ECO:0000313" key="1">
    <source>
        <dbReference type="Proteomes" id="UP000887565"/>
    </source>
</evidence>
<dbReference type="WBParaSite" id="nRc.2.0.1.t13643-RA">
    <property type="protein sequence ID" value="nRc.2.0.1.t13643-RA"/>
    <property type="gene ID" value="nRc.2.0.1.g13643"/>
</dbReference>
<dbReference type="AlphaFoldDB" id="A0A915IIG5"/>
<protein>
    <submittedName>
        <fullName evidence="2">Uncharacterized protein</fullName>
    </submittedName>
</protein>
<sequence length="84" mass="9426">MVYNVYSDRSQENLSIGTQIALFLTDNEKRFPAIKNQRKNSTVSRFTFASVWQLSLNKDTQGVDCCTASSNVSCSNKLGKRILS</sequence>
<reference evidence="2" key="1">
    <citation type="submission" date="2022-11" db="UniProtKB">
        <authorList>
            <consortium name="WormBaseParasite"/>
        </authorList>
    </citation>
    <scope>IDENTIFICATION</scope>
</reference>
<evidence type="ECO:0000313" key="2">
    <source>
        <dbReference type="WBParaSite" id="nRc.2.0.1.t13643-RA"/>
    </source>
</evidence>
<organism evidence="1 2">
    <name type="scientific">Romanomermis culicivorax</name>
    <name type="common">Nematode worm</name>
    <dbReference type="NCBI Taxonomy" id="13658"/>
    <lineage>
        <taxon>Eukaryota</taxon>
        <taxon>Metazoa</taxon>
        <taxon>Ecdysozoa</taxon>
        <taxon>Nematoda</taxon>
        <taxon>Enoplea</taxon>
        <taxon>Dorylaimia</taxon>
        <taxon>Mermithida</taxon>
        <taxon>Mermithoidea</taxon>
        <taxon>Mermithidae</taxon>
        <taxon>Romanomermis</taxon>
    </lineage>
</organism>
<accession>A0A915IIG5</accession>
<dbReference type="Proteomes" id="UP000887565">
    <property type="component" value="Unplaced"/>
</dbReference>
<name>A0A915IIG5_ROMCU</name>
<proteinExistence type="predicted"/>
<keyword evidence="1" id="KW-1185">Reference proteome</keyword>